<dbReference type="Proteomes" id="UP000001593">
    <property type="component" value="Unassembled WGS sequence"/>
</dbReference>
<name>A7S362_NEMVE</name>
<dbReference type="GO" id="GO:0006955">
    <property type="term" value="P:immune response"/>
    <property type="evidence" value="ECO:0000318"/>
    <property type="project" value="GO_Central"/>
</dbReference>
<dbReference type="Gene3D" id="3.10.100.10">
    <property type="entry name" value="Mannose-Binding Protein A, subunit A"/>
    <property type="match status" value="1"/>
</dbReference>
<dbReference type="OrthoDB" id="5990262at2759"/>
<dbReference type="PANTHER" id="PTHR22803">
    <property type="entry name" value="MANNOSE, PHOSPHOLIPASE, LECTIN RECEPTOR RELATED"/>
    <property type="match status" value="1"/>
</dbReference>
<dbReference type="HOGENOM" id="CLU_049894_10_2_1"/>
<dbReference type="GO" id="GO:0009897">
    <property type="term" value="C:external side of plasma membrane"/>
    <property type="evidence" value="ECO:0000318"/>
    <property type="project" value="GO_Central"/>
</dbReference>
<dbReference type="InterPro" id="IPR016187">
    <property type="entry name" value="CTDL_fold"/>
</dbReference>
<dbReference type="SMART" id="SM00034">
    <property type="entry name" value="CLECT"/>
    <property type="match status" value="1"/>
</dbReference>
<dbReference type="EMBL" id="DS469572">
    <property type="protein sequence ID" value="EDO41830.1"/>
    <property type="molecule type" value="Genomic_DNA"/>
</dbReference>
<dbReference type="AlphaFoldDB" id="A7S362"/>
<reference evidence="2 3" key="1">
    <citation type="journal article" date="2007" name="Science">
        <title>Sea anemone genome reveals ancestral eumetazoan gene repertoire and genomic organization.</title>
        <authorList>
            <person name="Putnam N.H."/>
            <person name="Srivastava M."/>
            <person name="Hellsten U."/>
            <person name="Dirks B."/>
            <person name="Chapman J."/>
            <person name="Salamov A."/>
            <person name="Terry A."/>
            <person name="Shapiro H."/>
            <person name="Lindquist E."/>
            <person name="Kapitonov V.V."/>
            <person name="Jurka J."/>
            <person name="Genikhovich G."/>
            <person name="Grigoriev I.V."/>
            <person name="Lucas S.M."/>
            <person name="Steele R.E."/>
            <person name="Finnerty J.R."/>
            <person name="Technau U."/>
            <person name="Martindale M.Q."/>
            <person name="Rokhsar D.S."/>
        </authorList>
    </citation>
    <scope>NUCLEOTIDE SEQUENCE [LARGE SCALE GENOMIC DNA]</scope>
    <source>
        <strain evidence="3">CH2 X CH6</strain>
    </source>
</reference>
<dbReference type="InterPro" id="IPR001304">
    <property type="entry name" value="C-type_lectin-like"/>
</dbReference>
<dbReference type="GO" id="GO:0038187">
    <property type="term" value="F:pattern recognition receptor activity"/>
    <property type="evidence" value="ECO:0000318"/>
    <property type="project" value="GO_Central"/>
</dbReference>
<evidence type="ECO:0000313" key="3">
    <source>
        <dbReference type="Proteomes" id="UP000001593"/>
    </source>
</evidence>
<dbReference type="OMA" id="AYGNENC"/>
<dbReference type="GO" id="GO:0030246">
    <property type="term" value="F:carbohydrate binding"/>
    <property type="evidence" value="ECO:0000318"/>
    <property type="project" value="GO_Central"/>
</dbReference>
<proteinExistence type="predicted"/>
<dbReference type="KEGG" id="nve:5513620"/>
<feature type="domain" description="C-type lectin" evidence="1">
    <location>
        <begin position="8"/>
        <end position="132"/>
    </location>
</feature>
<dbReference type="CDD" id="cd00037">
    <property type="entry name" value="CLECT"/>
    <property type="match status" value="1"/>
</dbReference>
<evidence type="ECO:0000259" key="1">
    <source>
        <dbReference type="PROSITE" id="PS50041"/>
    </source>
</evidence>
<dbReference type="InterPro" id="IPR050111">
    <property type="entry name" value="C-type_lectin/snaclec_domain"/>
</dbReference>
<dbReference type="SUPFAM" id="SSF56436">
    <property type="entry name" value="C-type lectin-like"/>
    <property type="match status" value="1"/>
</dbReference>
<organism evidence="2 3">
    <name type="scientific">Nematostella vectensis</name>
    <name type="common">Starlet sea anemone</name>
    <dbReference type="NCBI Taxonomy" id="45351"/>
    <lineage>
        <taxon>Eukaryota</taxon>
        <taxon>Metazoa</taxon>
        <taxon>Cnidaria</taxon>
        <taxon>Anthozoa</taxon>
        <taxon>Hexacorallia</taxon>
        <taxon>Actiniaria</taxon>
        <taxon>Edwardsiidae</taxon>
        <taxon>Nematostella</taxon>
    </lineage>
</organism>
<dbReference type="eggNOG" id="KOG4297">
    <property type="taxonomic scope" value="Eukaryota"/>
</dbReference>
<dbReference type="STRING" id="45351.A7S362"/>
<dbReference type="InterPro" id="IPR016186">
    <property type="entry name" value="C-type_lectin-like/link_sf"/>
</dbReference>
<accession>A7S362</accession>
<dbReference type="PROSITE" id="PS50041">
    <property type="entry name" value="C_TYPE_LECTIN_2"/>
    <property type="match status" value="1"/>
</dbReference>
<gene>
    <name evidence="2" type="ORF">NEMVEDRAFT_v1g102786</name>
</gene>
<sequence>CPASWVMFRRSCYKVVKTIANWTDARATCGKLGGDLVKIKGEEENKLLYNLSRKEAPSAPHMWIGLKRNPNDKKFYWVDGSKPGYTKWMKNEPNNAYGNENCGQLYSVPDNLPYFQQWNDYDCSRKCTFICEKSAFL</sequence>
<keyword evidence="3" id="KW-1185">Reference proteome</keyword>
<feature type="non-terminal residue" evidence="2">
    <location>
        <position position="1"/>
    </location>
</feature>
<evidence type="ECO:0000313" key="2">
    <source>
        <dbReference type="EMBL" id="EDO41830.1"/>
    </source>
</evidence>
<dbReference type="InParanoid" id="A7S362"/>
<protein>
    <recommendedName>
        <fullName evidence="1">C-type lectin domain-containing protein</fullName>
    </recommendedName>
</protein>
<dbReference type="PhylomeDB" id="A7S362"/>
<dbReference type="Pfam" id="PF00059">
    <property type="entry name" value="Lectin_C"/>
    <property type="match status" value="1"/>
</dbReference>
<dbReference type="FunCoup" id="A7S362">
    <property type="interactions" value="15"/>
</dbReference>